<accession>A0A388T8N6</accession>
<dbReference type="PANTHER" id="PTHR38781:SF1">
    <property type="entry name" value="ANTITOXIN DINJ-RELATED"/>
    <property type="match status" value="1"/>
</dbReference>
<sequence length="86" mass="9659">MATVSVRVDDSVKKKAQQIFENIGLTVASATVLFYHQVINYGKIPFEPIAQNDTEYLTSIPNLEQSIVQGLNAPKKKLHKESSLKW</sequence>
<dbReference type="EMBL" id="BGZN01000004">
    <property type="protein sequence ID" value="GBR72972.1"/>
    <property type="molecule type" value="Genomic_DNA"/>
</dbReference>
<dbReference type="PANTHER" id="PTHR38781">
    <property type="entry name" value="ANTITOXIN DINJ-RELATED"/>
    <property type="match status" value="1"/>
</dbReference>
<gene>
    <name evidence="3" type="primary">relB</name>
    <name evidence="3" type="ORF">NO1_0428</name>
</gene>
<dbReference type="InterPro" id="IPR013321">
    <property type="entry name" value="Arc_rbn_hlx_hlx"/>
</dbReference>
<proteinExistence type="inferred from homology"/>
<evidence type="ECO:0000256" key="2">
    <source>
        <dbReference type="ARBA" id="ARBA00022649"/>
    </source>
</evidence>
<organism evidence="3 4">
    <name type="scientific">Termititenax aidoneus</name>
    <dbReference type="NCBI Taxonomy" id="2218524"/>
    <lineage>
        <taxon>Bacteria</taxon>
        <taxon>Bacillati</taxon>
        <taxon>Candidatus Margulisiibacteriota</taxon>
        <taxon>Candidatus Termititenacia</taxon>
        <taxon>Candidatus Termititenacales</taxon>
        <taxon>Candidatus Termititenacaceae</taxon>
        <taxon>Candidatus Termititenax</taxon>
    </lineage>
</organism>
<reference evidence="3 4" key="1">
    <citation type="journal article" date="2019" name="ISME J.">
        <title>Genome analyses of uncultured TG2/ZB3 bacteria in 'Margulisbacteria' specifically attached to ectosymbiotic spirochetes of protists in the termite gut.</title>
        <authorList>
            <person name="Utami Y.D."/>
            <person name="Kuwahara H."/>
            <person name="Igai K."/>
            <person name="Murakami T."/>
            <person name="Sugaya K."/>
            <person name="Morikawa T."/>
            <person name="Nagura Y."/>
            <person name="Yuki M."/>
            <person name="Deevong P."/>
            <person name="Inoue T."/>
            <person name="Kihara K."/>
            <person name="Lo N."/>
            <person name="Yamada A."/>
            <person name="Ohkuma M."/>
            <person name="Hongoh Y."/>
        </authorList>
    </citation>
    <scope>NUCLEOTIDE SEQUENCE [LARGE SCALE GENOMIC DNA]</scope>
    <source>
        <strain evidence="3">NkOx7-01</strain>
    </source>
</reference>
<evidence type="ECO:0000256" key="1">
    <source>
        <dbReference type="ARBA" id="ARBA00010562"/>
    </source>
</evidence>
<dbReference type="Proteomes" id="UP000269352">
    <property type="component" value="Unassembled WGS sequence"/>
</dbReference>
<dbReference type="NCBIfam" id="TIGR02384">
    <property type="entry name" value="RelB_DinJ"/>
    <property type="match status" value="1"/>
</dbReference>
<evidence type="ECO:0000313" key="3">
    <source>
        <dbReference type="EMBL" id="GBR72972.1"/>
    </source>
</evidence>
<dbReference type="InterPro" id="IPR007337">
    <property type="entry name" value="RelB/DinJ"/>
</dbReference>
<protein>
    <submittedName>
        <fullName evidence="3">Antitoxin RelB</fullName>
    </submittedName>
</protein>
<comment type="similarity">
    <text evidence="1">Belongs to the RelB/DinJ antitoxin family.</text>
</comment>
<dbReference type="GO" id="GO:0006355">
    <property type="term" value="P:regulation of DNA-templated transcription"/>
    <property type="evidence" value="ECO:0007669"/>
    <property type="project" value="InterPro"/>
</dbReference>
<dbReference type="Gene3D" id="1.10.1220.10">
    <property type="entry name" value="Met repressor-like"/>
    <property type="match status" value="1"/>
</dbReference>
<comment type="caution">
    <text evidence="3">The sequence shown here is derived from an EMBL/GenBank/DDBJ whole genome shotgun (WGS) entry which is preliminary data.</text>
</comment>
<evidence type="ECO:0000313" key="4">
    <source>
        <dbReference type="Proteomes" id="UP000269352"/>
    </source>
</evidence>
<name>A0A388T8N6_TERA1</name>
<keyword evidence="4" id="KW-1185">Reference proteome</keyword>
<dbReference type="Pfam" id="PF04221">
    <property type="entry name" value="RelB"/>
    <property type="match status" value="1"/>
</dbReference>
<keyword evidence="2" id="KW-1277">Toxin-antitoxin system</keyword>
<dbReference type="GO" id="GO:0006351">
    <property type="term" value="P:DNA-templated transcription"/>
    <property type="evidence" value="ECO:0007669"/>
    <property type="project" value="TreeGrafter"/>
</dbReference>
<dbReference type="AlphaFoldDB" id="A0A388T8N6"/>